<dbReference type="HOGENOM" id="CLU_2424652_0_0_6"/>
<keyword evidence="3" id="KW-1185">Reference proteome</keyword>
<organism evidence="2 3">
    <name type="scientific">Pseudomonas knackmussii (strain DSM 6978 / CCUG 54928 / LMG 23759 / B13)</name>
    <dbReference type="NCBI Taxonomy" id="1301098"/>
    <lineage>
        <taxon>Bacteria</taxon>
        <taxon>Pseudomonadati</taxon>
        <taxon>Pseudomonadota</taxon>
        <taxon>Gammaproteobacteria</taxon>
        <taxon>Pseudomonadales</taxon>
        <taxon>Pseudomonadaceae</taxon>
        <taxon>Pseudomonas</taxon>
    </lineage>
</organism>
<accession>A0A024HBY0</accession>
<dbReference type="InterPro" id="IPR009875">
    <property type="entry name" value="PilZ_domain"/>
</dbReference>
<evidence type="ECO:0000313" key="3">
    <source>
        <dbReference type="Proteomes" id="UP000025241"/>
    </source>
</evidence>
<protein>
    <recommendedName>
        <fullName evidence="1">PilZ domain-containing protein</fullName>
    </recommendedName>
</protein>
<dbReference type="EMBL" id="HG322950">
    <property type="protein sequence ID" value="CDF82391.1"/>
    <property type="molecule type" value="Genomic_DNA"/>
</dbReference>
<evidence type="ECO:0000313" key="2">
    <source>
        <dbReference type="EMBL" id="CDF82391.1"/>
    </source>
</evidence>
<dbReference type="AlphaFoldDB" id="A0A024HBY0"/>
<dbReference type="GO" id="GO:0035438">
    <property type="term" value="F:cyclic-di-GMP binding"/>
    <property type="evidence" value="ECO:0007669"/>
    <property type="project" value="InterPro"/>
</dbReference>
<feature type="domain" description="PilZ" evidence="1">
    <location>
        <begin position="11"/>
        <end position="77"/>
    </location>
</feature>
<evidence type="ECO:0000259" key="1">
    <source>
        <dbReference type="Pfam" id="PF07238"/>
    </source>
</evidence>
<dbReference type="PATRIC" id="fig|1301098.3.peg.1037"/>
<gene>
    <name evidence="2" type="ORF">PKB_1025</name>
</gene>
<sequence length="91" mass="10463">MSSIRLKLAQPLKVVESDSLDLLIQQPSDNWAEYDRQVSFPVRAQVKWQTRSEDCHNYGMEFLALDSESRTRLEACIKYYNQSPSYSASAA</sequence>
<name>A0A024HBY0_PSEKB</name>
<proteinExistence type="predicted"/>
<dbReference type="Proteomes" id="UP000025241">
    <property type="component" value="Chromosome I"/>
</dbReference>
<dbReference type="Pfam" id="PF07238">
    <property type="entry name" value="PilZ"/>
    <property type="match status" value="1"/>
</dbReference>
<dbReference type="KEGG" id="pkc:PKB_1025"/>
<reference evidence="2 3" key="2">
    <citation type="submission" date="2014-05" db="EMBL/GenBank/DDBJ databases">
        <title>Genome sequence of the 3-chlorobenzoate degrading bacterium Pseudomonas knackmussii B13 shows multiple evidence for horizontal gene transfer.</title>
        <authorList>
            <person name="Miyazaki R."/>
            <person name="Bertelli C."/>
            <person name="Falquet L."/>
            <person name="Robinson-Rechavi M."/>
            <person name="Gharib W."/>
            <person name="Roy S."/>
            <person name="Van der Meer J.R."/>
        </authorList>
    </citation>
    <scope>NUCLEOTIDE SEQUENCE [LARGE SCALE GENOMIC DNA]</scope>
    <source>
        <strain evidence="2 3">B13</strain>
    </source>
</reference>
<reference evidence="2 3" key="1">
    <citation type="submission" date="2013-03" db="EMBL/GenBank/DDBJ databases">
        <authorList>
            <person name="Linke B."/>
        </authorList>
    </citation>
    <scope>NUCLEOTIDE SEQUENCE [LARGE SCALE GENOMIC DNA]</scope>
    <source>
        <strain evidence="2 3">B13</strain>
    </source>
</reference>